<protein>
    <submittedName>
        <fullName evidence="3">Uncharacterized protein LOC108562455</fullName>
    </submittedName>
</protein>
<dbReference type="Proteomes" id="UP000695000">
    <property type="component" value="Unplaced"/>
</dbReference>
<proteinExistence type="predicted"/>
<keyword evidence="2" id="KW-1185">Reference proteome</keyword>
<evidence type="ECO:0000256" key="1">
    <source>
        <dbReference type="SAM" id="SignalP"/>
    </source>
</evidence>
<organism evidence="2 3">
    <name type="scientific">Nicrophorus vespilloides</name>
    <name type="common">Boreal carrion beetle</name>
    <dbReference type="NCBI Taxonomy" id="110193"/>
    <lineage>
        <taxon>Eukaryota</taxon>
        <taxon>Metazoa</taxon>
        <taxon>Ecdysozoa</taxon>
        <taxon>Arthropoda</taxon>
        <taxon>Hexapoda</taxon>
        <taxon>Insecta</taxon>
        <taxon>Pterygota</taxon>
        <taxon>Neoptera</taxon>
        <taxon>Endopterygota</taxon>
        <taxon>Coleoptera</taxon>
        <taxon>Polyphaga</taxon>
        <taxon>Staphyliniformia</taxon>
        <taxon>Silphidae</taxon>
        <taxon>Nicrophorinae</taxon>
        <taxon>Nicrophorus</taxon>
    </lineage>
</organism>
<reference evidence="3" key="1">
    <citation type="submission" date="2025-08" db="UniProtKB">
        <authorList>
            <consortium name="RefSeq"/>
        </authorList>
    </citation>
    <scope>IDENTIFICATION</scope>
    <source>
        <tissue evidence="3">Whole Larva</tissue>
    </source>
</reference>
<feature type="signal peptide" evidence="1">
    <location>
        <begin position="1"/>
        <end position="18"/>
    </location>
</feature>
<name>A0ABM1MNZ4_NICVS</name>
<gene>
    <name evidence="3" type="primary">LOC108562455</name>
</gene>
<dbReference type="RefSeq" id="XP_017776294.1">
    <property type="nucleotide sequence ID" value="XM_017920805.1"/>
</dbReference>
<keyword evidence="1" id="KW-0732">Signal</keyword>
<feature type="chain" id="PRO_5045355067" evidence="1">
    <location>
        <begin position="19"/>
        <end position="152"/>
    </location>
</feature>
<accession>A0ABM1MNZ4</accession>
<evidence type="ECO:0000313" key="3">
    <source>
        <dbReference type="RefSeq" id="XP_017776294.1"/>
    </source>
</evidence>
<evidence type="ECO:0000313" key="2">
    <source>
        <dbReference type="Proteomes" id="UP000695000"/>
    </source>
</evidence>
<sequence length="152" mass="17973">MQLKLFTFLAICAIAASSEDEEFWSSSVEEESYCLEFMRRITEVSFQLPKIPIVNCSSGEPVDDVYELDSSVIWDFRHDLYNVYEKYMRMCRNKKYYPKLEACVQCMKLQRIQMTKDVDILFNIVAKVFENVVTVNKKICDDLTNRYLINIK</sequence>
<dbReference type="GeneID" id="108562455"/>